<proteinExistence type="predicted"/>
<name>A0A565BL00_9BRAS</name>
<keyword evidence="1" id="KW-0175">Coiled coil</keyword>
<reference evidence="2" key="1">
    <citation type="submission" date="2019-07" db="EMBL/GenBank/DDBJ databases">
        <authorList>
            <person name="Dittberner H."/>
        </authorList>
    </citation>
    <scope>NUCLEOTIDE SEQUENCE [LARGE SCALE GENOMIC DNA]</scope>
</reference>
<sequence>MLNAKEVEPMVWPSLEEAKDLIRGFLALPDFERIKNETTLESHLKEKIRKVKEKLMKMREKKKEYMVDQLMVQINHGRKIDDPNLHEIHGLLSFSKDKIIQFKNRLGITQYPPIRDPPVNPFDAESNSVRTNTNDVFMIGGGQDDERAGNTYEASKRINIGNALRDNQSHYLMDQWVFASSEPLSAQVDQTIKVKMGSDDENPYPIRHLSYQRSTMGGTNLIGPPMPTFYGSVASVSQLLQHNNMNNNPTLTMSQPRQYAFEERLIINDEDTQFHLSTNTISSSSGLRQE</sequence>
<dbReference type="Proteomes" id="UP000489600">
    <property type="component" value="Unassembled WGS sequence"/>
</dbReference>
<accession>A0A565BL00</accession>
<feature type="coiled-coil region" evidence="1">
    <location>
        <begin position="41"/>
        <end position="68"/>
    </location>
</feature>
<gene>
    <name evidence="2" type="ORF">ANE_LOCUS12448</name>
</gene>
<evidence type="ECO:0000256" key="1">
    <source>
        <dbReference type="SAM" id="Coils"/>
    </source>
</evidence>
<organism evidence="2 3">
    <name type="scientific">Arabis nemorensis</name>
    <dbReference type="NCBI Taxonomy" id="586526"/>
    <lineage>
        <taxon>Eukaryota</taxon>
        <taxon>Viridiplantae</taxon>
        <taxon>Streptophyta</taxon>
        <taxon>Embryophyta</taxon>
        <taxon>Tracheophyta</taxon>
        <taxon>Spermatophyta</taxon>
        <taxon>Magnoliopsida</taxon>
        <taxon>eudicotyledons</taxon>
        <taxon>Gunneridae</taxon>
        <taxon>Pentapetalae</taxon>
        <taxon>rosids</taxon>
        <taxon>malvids</taxon>
        <taxon>Brassicales</taxon>
        <taxon>Brassicaceae</taxon>
        <taxon>Arabideae</taxon>
        <taxon>Arabis</taxon>
    </lineage>
</organism>
<protein>
    <recommendedName>
        <fullName evidence="4">MADS-box domain-containing protein</fullName>
    </recommendedName>
</protein>
<keyword evidence="3" id="KW-1185">Reference proteome</keyword>
<dbReference type="AlphaFoldDB" id="A0A565BL00"/>
<dbReference type="EMBL" id="CABITT030000004">
    <property type="protein sequence ID" value="VVB02004.1"/>
    <property type="molecule type" value="Genomic_DNA"/>
</dbReference>
<evidence type="ECO:0000313" key="3">
    <source>
        <dbReference type="Proteomes" id="UP000489600"/>
    </source>
</evidence>
<evidence type="ECO:0008006" key="4">
    <source>
        <dbReference type="Google" id="ProtNLM"/>
    </source>
</evidence>
<evidence type="ECO:0000313" key="2">
    <source>
        <dbReference type="EMBL" id="VVB02004.1"/>
    </source>
</evidence>
<comment type="caution">
    <text evidence="2">The sequence shown here is derived from an EMBL/GenBank/DDBJ whole genome shotgun (WGS) entry which is preliminary data.</text>
</comment>